<proteinExistence type="inferred from homology"/>
<evidence type="ECO:0000256" key="1">
    <source>
        <dbReference type="ARBA" id="ARBA00006962"/>
    </source>
</evidence>
<evidence type="ECO:0000256" key="3">
    <source>
        <dbReference type="ARBA" id="ARBA00022679"/>
    </source>
</evidence>
<evidence type="ECO:0000256" key="2">
    <source>
        <dbReference type="ARBA" id="ARBA00022676"/>
    </source>
</evidence>
<dbReference type="InterPro" id="IPR002213">
    <property type="entry name" value="UDP_glucos_trans"/>
</dbReference>
<evidence type="ECO:0000313" key="6">
    <source>
        <dbReference type="EMBL" id="SEP52632.1"/>
    </source>
</evidence>
<name>A0A1H8YKR1_9PSEU</name>
<comment type="similarity">
    <text evidence="4">Belongs to the UDP-glycosyltransferase family.</text>
</comment>
<evidence type="ECO:0000256" key="4">
    <source>
        <dbReference type="RuleBase" id="RU003718"/>
    </source>
</evidence>
<sequence length="396" mass="42056">MRVLLTGLPIRSHLVPVVVPVALALRRAGHEVAIATGSAVAEEISRLGVPVLVLPRALAPEEVGRRPELMAGTGFSPEQFRQWRPEVTGPLSVPLFNGLMTAEFAGDLLDAAKTWRPDVIVRETNEYGGYLAAEVLGLPLAVLDIAPLISRLVPDLTERLNRLREDLGLPAIEEATHASGLLTAGLLPEPWYPEDQRTPGHRYYRVPATTDEQPLDPAIVDFPADRPFVLAGFGSNAHSLLATGSELMRSTVDALGSLPVRAVAVLGSEQAVAAWTGPRPANVHLASFVPQRSLLGACDLFLTHAGFSGVREALSAGVPMVAVPLFAEQPENAARVHGLGLGVHIDPAGLTADVLAAGLERVLDEPSCRSAARAFQRRILGLPALTAFTDALESLV</sequence>
<dbReference type="EMBL" id="FOEF01000021">
    <property type="protein sequence ID" value="SEP52632.1"/>
    <property type="molecule type" value="Genomic_DNA"/>
</dbReference>
<dbReference type="PANTHER" id="PTHR48050:SF13">
    <property type="entry name" value="STEROL 3-BETA-GLUCOSYLTRANSFERASE UGT80A2"/>
    <property type="match status" value="1"/>
</dbReference>
<comment type="similarity">
    <text evidence="1">Belongs to the glycosyltransferase 28 family.</text>
</comment>
<dbReference type="GO" id="GO:0008194">
    <property type="term" value="F:UDP-glycosyltransferase activity"/>
    <property type="evidence" value="ECO:0007669"/>
    <property type="project" value="InterPro"/>
</dbReference>
<dbReference type="InterPro" id="IPR035595">
    <property type="entry name" value="UDP_glycos_trans_CS"/>
</dbReference>
<evidence type="ECO:0000259" key="5">
    <source>
        <dbReference type="Pfam" id="PF21036"/>
    </source>
</evidence>
<dbReference type="Pfam" id="PF00201">
    <property type="entry name" value="UDPGT"/>
    <property type="match status" value="1"/>
</dbReference>
<dbReference type="InterPro" id="IPR050426">
    <property type="entry name" value="Glycosyltransferase_28"/>
</dbReference>
<protein>
    <submittedName>
        <fullName evidence="6">N-glycosyltransferase</fullName>
    </submittedName>
</protein>
<dbReference type="AlphaFoldDB" id="A0A1H8YKR1"/>
<dbReference type="SUPFAM" id="SSF53756">
    <property type="entry name" value="UDP-Glycosyltransferase/glycogen phosphorylase"/>
    <property type="match status" value="1"/>
</dbReference>
<accession>A0A1H8YKR1</accession>
<evidence type="ECO:0000313" key="7">
    <source>
        <dbReference type="Proteomes" id="UP000198582"/>
    </source>
</evidence>
<keyword evidence="7" id="KW-1185">Reference proteome</keyword>
<dbReference type="Pfam" id="PF21036">
    <property type="entry name" value="EryCIII-like_N"/>
    <property type="match status" value="1"/>
</dbReference>
<dbReference type="InterPro" id="IPR048284">
    <property type="entry name" value="EryCIII-like_N"/>
</dbReference>
<dbReference type="STRING" id="394193.SAMN04489732_121103"/>
<feature type="domain" description="Erythromycin biosynthesis protein CIII-like N-terminal" evidence="5">
    <location>
        <begin position="24"/>
        <end position="144"/>
    </location>
</feature>
<gene>
    <name evidence="6" type="ORF">SAMN04489732_121103</name>
</gene>
<reference evidence="6 7" key="1">
    <citation type="submission" date="2016-10" db="EMBL/GenBank/DDBJ databases">
        <authorList>
            <person name="de Groot N.N."/>
        </authorList>
    </citation>
    <scope>NUCLEOTIDE SEQUENCE [LARGE SCALE GENOMIC DNA]</scope>
    <source>
        <strain evidence="6 7">DSM 44993</strain>
    </source>
</reference>
<dbReference type="CDD" id="cd03784">
    <property type="entry name" value="GT1_Gtf-like"/>
    <property type="match status" value="1"/>
</dbReference>
<dbReference type="PANTHER" id="PTHR48050">
    <property type="entry name" value="STEROL 3-BETA-GLUCOSYLTRANSFERASE"/>
    <property type="match status" value="1"/>
</dbReference>
<keyword evidence="3 4" id="KW-0808">Transferase</keyword>
<keyword evidence="2 4" id="KW-0328">Glycosyltransferase</keyword>
<dbReference type="Gene3D" id="3.40.50.2000">
    <property type="entry name" value="Glycogen Phosphorylase B"/>
    <property type="match status" value="2"/>
</dbReference>
<dbReference type="Proteomes" id="UP000198582">
    <property type="component" value="Unassembled WGS sequence"/>
</dbReference>
<dbReference type="PROSITE" id="PS00375">
    <property type="entry name" value="UDPGT"/>
    <property type="match status" value="1"/>
</dbReference>
<organism evidence="6 7">
    <name type="scientific">Amycolatopsis saalfeldensis</name>
    <dbReference type="NCBI Taxonomy" id="394193"/>
    <lineage>
        <taxon>Bacteria</taxon>
        <taxon>Bacillati</taxon>
        <taxon>Actinomycetota</taxon>
        <taxon>Actinomycetes</taxon>
        <taxon>Pseudonocardiales</taxon>
        <taxon>Pseudonocardiaceae</taxon>
        <taxon>Amycolatopsis</taxon>
    </lineage>
</organism>
<dbReference type="GO" id="GO:0017000">
    <property type="term" value="P:antibiotic biosynthetic process"/>
    <property type="evidence" value="ECO:0007669"/>
    <property type="project" value="UniProtKB-ARBA"/>
</dbReference>